<proteinExistence type="predicted"/>
<keyword evidence="2" id="KW-1185">Reference proteome</keyword>
<sequence>DSVMPVMLNN</sequence>
<evidence type="ECO:0000313" key="1">
    <source>
        <dbReference type="EMBL" id="MBH8575618.1"/>
    </source>
</evidence>
<feature type="non-terminal residue" evidence="1">
    <location>
        <position position="1"/>
    </location>
</feature>
<name>A0A8J7I803_9NOST</name>
<dbReference type="EMBL" id="JAECZA010000168">
    <property type="protein sequence ID" value="MBH8575618.1"/>
    <property type="molecule type" value="Genomic_DNA"/>
</dbReference>
<gene>
    <name evidence="1" type="ORF">I8752_21930</name>
</gene>
<comment type="caution">
    <text evidence="1">The sequence shown here is derived from an EMBL/GenBank/DDBJ whole genome shotgun (WGS) entry which is preliminary data.</text>
</comment>
<evidence type="ECO:0000313" key="2">
    <source>
        <dbReference type="Proteomes" id="UP000662314"/>
    </source>
</evidence>
<organism evidence="1 2">
    <name type="scientific">Dendronalium phyllosphericum CENA369</name>
    <dbReference type="NCBI Taxonomy" id="1725256"/>
    <lineage>
        <taxon>Bacteria</taxon>
        <taxon>Bacillati</taxon>
        <taxon>Cyanobacteriota</taxon>
        <taxon>Cyanophyceae</taxon>
        <taxon>Nostocales</taxon>
        <taxon>Nostocaceae</taxon>
        <taxon>Dendronalium</taxon>
        <taxon>Dendronalium phyllosphericum</taxon>
    </lineage>
</organism>
<protein>
    <submittedName>
        <fullName evidence="1">Uncharacterized protein</fullName>
    </submittedName>
</protein>
<accession>A0A8J7I803</accession>
<reference evidence="1 2" key="1">
    <citation type="journal article" date="2021" name="Int. J. Syst. Evol. Microbiol.">
        <title>Amazonocrinis nigriterrae gen. nov., sp. nov., Atlanticothrix silvestris gen. nov., sp. nov. and Dendronalium phyllosphericum gen. nov., sp. nov., nostocacean cyanobacteria from Brazilian environments.</title>
        <authorList>
            <person name="Alvarenga D.O."/>
            <person name="Andreote A.P.D."/>
            <person name="Branco L.H.Z."/>
            <person name="Delbaje E."/>
            <person name="Cruz R.B."/>
            <person name="Varani A.M."/>
            <person name="Fiore M.F."/>
        </authorList>
    </citation>
    <scope>NUCLEOTIDE SEQUENCE [LARGE SCALE GENOMIC DNA]</scope>
    <source>
        <strain evidence="1 2">CENA369</strain>
    </source>
</reference>
<dbReference type="Proteomes" id="UP000662314">
    <property type="component" value="Unassembled WGS sequence"/>
</dbReference>